<evidence type="ECO:0000256" key="5">
    <source>
        <dbReference type="ARBA" id="ARBA00022801"/>
    </source>
</evidence>
<keyword evidence="4" id="KW-0551">Lipid droplet</keyword>
<evidence type="ECO:0000256" key="6">
    <source>
        <dbReference type="ARBA" id="ARBA00031924"/>
    </source>
</evidence>
<evidence type="ECO:0000256" key="4">
    <source>
        <dbReference type="ARBA" id="ARBA00022677"/>
    </source>
</evidence>
<dbReference type="EC" id="3.1.1.13" evidence="7"/>
<evidence type="ECO:0000256" key="2">
    <source>
        <dbReference type="ARBA" id="ARBA00008300"/>
    </source>
</evidence>
<dbReference type="AlphaFoldDB" id="A0A0N4ZP62"/>
<dbReference type="InterPro" id="IPR029058">
    <property type="entry name" value="AB_hydrolase_fold"/>
</dbReference>
<evidence type="ECO:0000313" key="10">
    <source>
        <dbReference type="WBParaSite" id="PTRK_0001032300.1"/>
    </source>
</evidence>
<dbReference type="GO" id="GO:0019915">
    <property type="term" value="P:lipid storage"/>
    <property type="evidence" value="ECO:0007669"/>
    <property type="project" value="InterPro"/>
</dbReference>
<reference evidence="10" key="1">
    <citation type="submission" date="2017-02" db="UniProtKB">
        <authorList>
            <consortium name="WormBaseParasite"/>
        </authorList>
    </citation>
    <scope>IDENTIFICATION</scope>
</reference>
<evidence type="ECO:0000256" key="1">
    <source>
        <dbReference type="ARBA" id="ARBA00004502"/>
    </source>
</evidence>
<protein>
    <recommendedName>
        <fullName evidence="3">Lipid droplet-associated hydrolase</fullName>
        <ecNumber evidence="7">3.1.1.13</ecNumber>
    </recommendedName>
    <alternativeName>
        <fullName evidence="6">Lipid droplet-associated serine hydrolase</fullName>
    </alternativeName>
</protein>
<evidence type="ECO:0000256" key="3">
    <source>
        <dbReference type="ARBA" id="ARBA00019242"/>
    </source>
</evidence>
<evidence type="ECO:0000256" key="8">
    <source>
        <dbReference type="ARBA" id="ARBA00049527"/>
    </source>
</evidence>
<evidence type="ECO:0000256" key="7">
    <source>
        <dbReference type="ARBA" id="ARBA00039150"/>
    </source>
</evidence>
<dbReference type="Pfam" id="PF10230">
    <property type="entry name" value="LIDHydrolase"/>
    <property type="match status" value="1"/>
</dbReference>
<comment type="similarity">
    <text evidence="2">Belongs to the AB hydrolase superfamily. LDAH family.</text>
</comment>
<comment type="subcellular location">
    <subcellularLocation>
        <location evidence="1">Lipid droplet</location>
    </subcellularLocation>
</comment>
<dbReference type="WBParaSite" id="PTRK_0001032300.1">
    <property type="protein sequence ID" value="PTRK_0001032300.1"/>
    <property type="gene ID" value="PTRK_0001032300"/>
</dbReference>
<dbReference type="SUPFAM" id="SSF53474">
    <property type="entry name" value="alpha/beta-Hydrolases"/>
    <property type="match status" value="1"/>
</dbReference>
<dbReference type="Gene3D" id="3.40.50.1820">
    <property type="entry name" value="alpha/beta hydrolase"/>
    <property type="match status" value="1"/>
</dbReference>
<keyword evidence="5" id="KW-0378">Hydrolase</keyword>
<dbReference type="Proteomes" id="UP000038045">
    <property type="component" value="Unplaced"/>
</dbReference>
<dbReference type="PANTHER" id="PTHR13390">
    <property type="entry name" value="LIPASE"/>
    <property type="match status" value="1"/>
</dbReference>
<dbReference type="InterPro" id="IPR019363">
    <property type="entry name" value="LDAH"/>
</dbReference>
<dbReference type="GO" id="GO:0005811">
    <property type="term" value="C:lipid droplet"/>
    <property type="evidence" value="ECO:0007669"/>
    <property type="project" value="UniProtKB-SubCell"/>
</dbReference>
<dbReference type="GO" id="GO:0004771">
    <property type="term" value="F:sterol ester esterase activity"/>
    <property type="evidence" value="ECO:0007669"/>
    <property type="project" value="UniProtKB-EC"/>
</dbReference>
<comment type="catalytic activity">
    <reaction evidence="8">
        <text>a cholesterol ester + H2O = cholesterol + a fatty acid + H(+)</text>
        <dbReference type="Rhea" id="RHEA:36403"/>
        <dbReference type="ChEBI" id="CHEBI:15377"/>
        <dbReference type="ChEBI" id="CHEBI:15378"/>
        <dbReference type="ChEBI" id="CHEBI:16113"/>
        <dbReference type="ChEBI" id="CHEBI:17002"/>
        <dbReference type="ChEBI" id="CHEBI:28868"/>
        <dbReference type="EC" id="3.1.1.13"/>
    </reaction>
    <physiologicalReaction direction="left-to-right" evidence="8">
        <dbReference type="Rhea" id="RHEA:36404"/>
    </physiologicalReaction>
</comment>
<accession>A0A0N4ZP62</accession>
<keyword evidence="9" id="KW-1185">Reference proteome</keyword>
<organism evidence="9 10">
    <name type="scientific">Parastrongyloides trichosuri</name>
    <name type="common">Possum-specific nematode worm</name>
    <dbReference type="NCBI Taxonomy" id="131310"/>
    <lineage>
        <taxon>Eukaryota</taxon>
        <taxon>Metazoa</taxon>
        <taxon>Ecdysozoa</taxon>
        <taxon>Nematoda</taxon>
        <taxon>Chromadorea</taxon>
        <taxon>Rhabditida</taxon>
        <taxon>Tylenchina</taxon>
        <taxon>Panagrolaimomorpha</taxon>
        <taxon>Strongyloidoidea</taxon>
        <taxon>Strongyloididae</taxon>
        <taxon>Parastrongyloides</taxon>
    </lineage>
</organism>
<proteinExistence type="inferred from homology"/>
<dbReference type="PANTHER" id="PTHR13390:SF0">
    <property type="entry name" value="LIPID DROPLET-ASSOCIATED HYDROLASE"/>
    <property type="match status" value="1"/>
</dbReference>
<sequence length="271" mass="31684">MVPGNPGNDGFYERFGRQLLNNLIKKKEEEKYVFLTLSHVNHVKRSNNPKNGESYKLQFQVDHKYNFINEFLSKDNELILIGHSIGSYMILKVLPQLIESGYNPSLVFGLFPTIERMSDTPNGQRLYPILKCLDNYPYLTKCITIWFDIMPIAFKKFLINCNYGFSDNIDKCIINSASELFNSTVIKNIIHMSRDELDNVLQYDLDLKPYSKKIYLYYGLKDGWVPLCYGEDMRKRKEIDDDHIIYDDTNSEHAFVIKESNIIADKLIDFL</sequence>
<dbReference type="STRING" id="131310.A0A0N4ZP62"/>
<evidence type="ECO:0000313" key="9">
    <source>
        <dbReference type="Proteomes" id="UP000038045"/>
    </source>
</evidence>
<name>A0A0N4ZP62_PARTI</name>